<feature type="region of interest" description="Disordered" evidence="1">
    <location>
        <begin position="1"/>
        <end position="162"/>
    </location>
</feature>
<feature type="compositionally biased region" description="Basic and acidic residues" evidence="1">
    <location>
        <begin position="92"/>
        <end position="105"/>
    </location>
</feature>
<protein>
    <recommendedName>
        <fullName evidence="2">DUF6532 domain-containing protein</fullName>
    </recommendedName>
</protein>
<evidence type="ECO:0000313" key="3">
    <source>
        <dbReference type="EMBL" id="KZT20963.1"/>
    </source>
</evidence>
<feature type="compositionally biased region" description="Basic and acidic residues" evidence="1">
    <location>
        <begin position="15"/>
        <end position="52"/>
    </location>
</feature>
<name>A0A165PFE2_9AGAM</name>
<organism evidence="3 4">
    <name type="scientific">Neolentinus lepideus HHB14362 ss-1</name>
    <dbReference type="NCBI Taxonomy" id="1314782"/>
    <lineage>
        <taxon>Eukaryota</taxon>
        <taxon>Fungi</taxon>
        <taxon>Dikarya</taxon>
        <taxon>Basidiomycota</taxon>
        <taxon>Agaricomycotina</taxon>
        <taxon>Agaricomycetes</taxon>
        <taxon>Gloeophyllales</taxon>
        <taxon>Gloeophyllaceae</taxon>
        <taxon>Neolentinus</taxon>
    </lineage>
</organism>
<sequence>MSKPRNNPPAGETEALSRAKKAAETRARNKLAQEAKDALELQKPKVPRDAKVKAVSNAVWLKKNPGQVAAPARKRAASETTPANLAKKTKKDNKAASKASKKDGPRQYSAPALDSDSEQRPVIKTVTTHHTGDEFESASSEEEQAPSDDDECAEAEILELDDEQLMSLAPQGLASALESEAPMWQGGDDDTSFDPALHIPSKYRRKFRSSSRSSFDSSYVSLPEDADSDVADDMVLQSHPQVIPVANAHAAQPKGARKGTVKPSTNSVSLRAASAAMLFDNDDDIIDARPEQRHRYRSNTAYDVLSQPTGIINSSLHSKSKRQLAHESEAPRWRETAEDQNSVNVPLARHAPSKTGSSKARGRTTMDAKQDDLKLELPDLDVNIASDITTLVYNVRGSLNLTAQTREIREVLRIAIDIIEVGILMVNAYPDIGDKTKLALEACVDAARELGDDYLPILHKLMDKREKRFRKALADLPAARVSLLRSEVYKAAVAQVPGSYGLALGDGEFASNLLREQRYIFAGDHQPGGRLNYREPYRHPAVHRLIHQVFFAKGTSFGPNHLDLFTSSRKDLADEPEVPMAMIHAAIEEWTSGTVIQADFSGSKFASIYAAHIQGLEHVQHKTPNLFHETMVYLFQQARGTIRNGRDLTGNNAIALMDLSGLD</sequence>
<dbReference type="InParanoid" id="A0A165PFE2"/>
<dbReference type="EMBL" id="KV425612">
    <property type="protein sequence ID" value="KZT20963.1"/>
    <property type="molecule type" value="Genomic_DNA"/>
</dbReference>
<reference evidence="3 4" key="1">
    <citation type="journal article" date="2016" name="Mol. Biol. Evol.">
        <title>Comparative Genomics of Early-Diverging Mushroom-Forming Fungi Provides Insights into the Origins of Lignocellulose Decay Capabilities.</title>
        <authorList>
            <person name="Nagy L.G."/>
            <person name="Riley R."/>
            <person name="Tritt A."/>
            <person name="Adam C."/>
            <person name="Daum C."/>
            <person name="Floudas D."/>
            <person name="Sun H."/>
            <person name="Yadav J.S."/>
            <person name="Pangilinan J."/>
            <person name="Larsson K.H."/>
            <person name="Matsuura K."/>
            <person name="Barry K."/>
            <person name="Labutti K."/>
            <person name="Kuo R."/>
            <person name="Ohm R.A."/>
            <person name="Bhattacharya S.S."/>
            <person name="Shirouzu T."/>
            <person name="Yoshinaga Y."/>
            <person name="Martin F.M."/>
            <person name="Grigoriev I.V."/>
            <person name="Hibbett D.S."/>
        </authorList>
    </citation>
    <scope>NUCLEOTIDE SEQUENCE [LARGE SCALE GENOMIC DNA]</scope>
    <source>
        <strain evidence="3 4">HHB14362 ss-1</strain>
    </source>
</reference>
<feature type="region of interest" description="Disordered" evidence="1">
    <location>
        <begin position="314"/>
        <end position="341"/>
    </location>
</feature>
<dbReference type="AlphaFoldDB" id="A0A165PFE2"/>
<dbReference type="InterPro" id="IPR045341">
    <property type="entry name" value="DUF6532"/>
</dbReference>
<feature type="domain" description="DUF6532" evidence="2">
    <location>
        <begin position="415"/>
        <end position="618"/>
    </location>
</feature>
<dbReference type="STRING" id="1314782.A0A165PFE2"/>
<dbReference type="OrthoDB" id="2749024at2759"/>
<accession>A0A165PFE2</accession>
<dbReference type="Pfam" id="PF20149">
    <property type="entry name" value="DUF6532"/>
    <property type="match status" value="1"/>
</dbReference>
<gene>
    <name evidence="3" type="ORF">NEOLEDRAFT_1182049</name>
</gene>
<dbReference type="Proteomes" id="UP000076761">
    <property type="component" value="Unassembled WGS sequence"/>
</dbReference>
<feature type="compositionally biased region" description="Acidic residues" evidence="1">
    <location>
        <begin position="134"/>
        <end position="162"/>
    </location>
</feature>
<proteinExistence type="predicted"/>
<evidence type="ECO:0000256" key="1">
    <source>
        <dbReference type="SAM" id="MobiDB-lite"/>
    </source>
</evidence>
<feature type="compositionally biased region" description="Basic and acidic residues" evidence="1">
    <location>
        <begin position="324"/>
        <end position="337"/>
    </location>
</feature>
<keyword evidence="4" id="KW-1185">Reference proteome</keyword>
<evidence type="ECO:0000259" key="2">
    <source>
        <dbReference type="Pfam" id="PF20149"/>
    </source>
</evidence>
<evidence type="ECO:0000313" key="4">
    <source>
        <dbReference type="Proteomes" id="UP000076761"/>
    </source>
</evidence>